<feature type="domain" description="RCK C-terminal" evidence="2">
    <location>
        <begin position="336"/>
        <end position="375"/>
    </location>
</feature>
<accession>L9WJ68</accession>
<evidence type="ECO:0000313" key="4">
    <source>
        <dbReference type="Proteomes" id="UP000011661"/>
    </source>
</evidence>
<dbReference type="PROSITE" id="PS51202">
    <property type="entry name" value="RCK_C"/>
    <property type="match status" value="1"/>
</dbReference>
<evidence type="ECO:0000259" key="2">
    <source>
        <dbReference type="PROSITE" id="PS51202"/>
    </source>
</evidence>
<dbReference type="Gene3D" id="3.30.70.1450">
    <property type="entry name" value="Regulator of K+ conductance, C-terminal domain"/>
    <property type="match status" value="1"/>
</dbReference>
<feature type="transmembrane region" description="Helical" evidence="1">
    <location>
        <begin position="17"/>
        <end position="39"/>
    </location>
</feature>
<organism evidence="3 4">
    <name type="scientific">Natronorubrum sulfidifaciens JCM 14089</name>
    <dbReference type="NCBI Taxonomy" id="1230460"/>
    <lineage>
        <taxon>Archaea</taxon>
        <taxon>Methanobacteriati</taxon>
        <taxon>Methanobacteriota</taxon>
        <taxon>Stenosarchaea group</taxon>
        <taxon>Halobacteria</taxon>
        <taxon>Halobacteriales</taxon>
        <taxon>Natrialbaceae</taxon>
        <taxon>Natronorubrum</taxon>
    </lineage>
</organism>
<dbReference type="Pfam" id="PF26503">
    <property type="entry name" value="DUF8167_3rd"/>
    <property type="match status" value="1"/>
</dbReference>
<dbReference type="InterPro" id="IPR006037">
    <property type="entry name" value="RCK_C"/>
</dbReference>
<name>L9WJ68_9EURY</name>
<dbReference type="InterPro" id="IPR036721">
    <property type="entry name" value="RCK_C_sf"/>
</dbReference>
<proteinExistence type="predicted"/>
<protein>
    <recommendedName>
        <fullName evidence="2">RCK C-terminal domain-containing protein</fullName>
    </recommendedName>
</protein>
<dbReference type="InterPro" id="IPR058603">
    <property type="entry name" value="DUF8167_2nd"/>
</dbReference>
<dbReference type="AlphaFoldDB" id="L9WJ68"/>
<comment type="caution">
    <text evidence="3">The sequence shown here is derived from an EMBL/GenBank/DDBJ whole genome shotgun (WGS) entry which is preliminary data.</text>
</comment>
<dbReference type="Pfam" id="PF26501">
    <property type="entry name" value="DUF8167"/>
    <property type="match status" value="1"/>
</dbReference>
<gene>
    <name evidence="3" type="ORF">C495_00665</name>
</gene>
<sequence>MVTLATLDLTLEWTRTAAIGILGYGLLAGLAATGLAFGYRARTTRRLVRGPVVLAGLAVPLTWLTLKLWRRGVIVADSPLSHHTTGIYLLGVVAMGSILATGGYRLGDHLACDVFGISRLAASGPAADRIRSAGLAVVLSLPETVDDADGYLPVSGAVKRRLEGREMLLARHLSPDERRERLRRRLKDDFGIDYVDLEFGADGTVETLAVGRQSSGLGATLPPGRSAVAIRTACPPLVSAGDPVEVWTTNADSSHLVATGTFRASSGTVATLVVDEDDSTVFTSETAYQLTIRSDFPSNASDLVSAIRTADETVVTTTVVSDGPLESEFVGWVPGTVVVIERGDEIMTRPADNETVHAGDRLYVLGTPETLRELP</sequence>
<keyword evidence="1" id="KW-0472">Membrane</keyword>
<dbReference type="GO" id="GO:0006813">
    <property type="term" value="P:potassium ion transport"/>
    <property type="evidence" value="ECO:0007669"/>
    <property type="project" value="InterPro"/>
</dbReference>
<evidence type="ECO:0000256" key="1">
    <source>
        <dbReference type="SAM" id="Phobius"/>
    </source>
</evidence>
<keyword evidence="1" id="KW-0812">Transmembrane</keyword>
<dbReference type="EMBL" id="AOHX01000002">
    <property type="protein sequence ID" value="ELY49432.1"/>
    <property type="molecule type" value="Genomic_DNA"/>
</dbReference>
<dbReference type="eggNOG" id="arCOG07570">
    <property type="taxonomic scope" value="Archaea"/>
</dbReference>
<feature type="transmembrane region" description="Helical" evidence="1">
    <location>
        <begin position="86"/>
        <end position="106"/>
    </location>
</feature>
<evidence type="ECO:0000313" key="3">
    <source>
        <dbReference type="EMBL" id="ELY49432.1"/>
    </source>
</evidence>
<reference evidence="3 4" key="1">
    <citation type="journal article" date="2014" name="PLoS Genet.">
        <title>Phylogenetically driven sequencing of extremely halophilic archaea reveals strategies for static and dynamic osmo-response.</title>
        <authorList>
            <person name="Becker E.A."/>
            <person name="Seitzer P.M."/>
            <person name="Tritt A."/>
            <person name="Larsen D."/>
            <person name="Krusor M."/>
            <person name="Yao A.I."/>
            <person name="Wu D."/>
            <person name="Madern D."/>
            <person name="Eisen J.A."/>
            <person name="Darling A.E."/>
            <person name="Facciotti M.T."/>
        </authorList>
    </citation>
    <scope>NUCLEOTIDE SEQUENCE [LARGE SCALE GENOMIC DNA]</scope>
    <source>
        <strain evidence="3 4">JCM 14089</strain>
    </source>
</reference>
<dbReference type="SUPFAM" id="SSF116726">
    <property type="entry name" value="TrkA C-terminal domain-like"/>
    <property type="match status" value="1"/>
</dbReference>
<dbReference type="InterPro" id="IPR058480">
    <property type="entry name" value="DUF8167_N"/>
</dbReference>
<feature type="transmembrane region" description="Helical" evidence="1">
    <location>
        <begin position="46"/>
        <end position="66"/>
    </location>
</feature>
<keyword evidence="4" id="KW-1185">Reference proteome</keyword>
<dbReference type="PATRIC" id="fig|1230460.4.peg.145"/>
<dbReference type="Proteomes" id="UP000011661">
    <property type="component" value="Unassembled WGS sequence"/>
</dbReference>
<dbReference type="InterPro" id="IPR058604">
    <property type="entry name" value="DUF8167_3rd"/>
</dbReference>
<dbReference type="Pfam" id="PF26502">
    <property type="entry name" value="DUF8167_2nd"/>
    <property type="match status" value="1"/>
</dbReference>
<dbReference type="STRING" id="1230460.C495_00665"/>
<dbReference type="GO" id="GO:0008324">
    <property type="term" value="F:monoatomic cation transmembrane transporter activity"/>
    <property type="evidence" value="ECO:0007669"/>
    <property type="project" value="InterPro"/>
</dbReference>
<keyword evidence="1" id="KW-1133">Transmembrane helix</keyword>